<evidence type="ECO:0000256" key="3">
    <source>
        <dbReference type="ARBA" id="ARBA00022630"/>
    </source>
</evidence>
<sequence length="383" mass="40530">MTMDFGFSSDQETFRASVREFARSTLAPHDAEDDVNGAMRPEMPRQMANIGLTGLRIPDKYGGQGAGALEVGIAAEEVARADLNACYLIVNSTLVSEIMLGAADADQCRRWLPSIADGSTIPALVLTEPEHGSDAASLTVKAEPDAGGWRLTGEKTSITMGMYADVGVVLARTGNAGPSGVSAFIVDLDDGHITRSVFDDLGNRPIGRASIYFDGMPVPRDGLLGAEGSGFTSAMRGFDYSRAVMALACLGTAAAALDDAIGYARIRTAFGAPIGTNEGVAFPLVECATRLRAARLLCYEALWRKDQGMPHTVEANMVKWLAPKLAVEIVHQSLLTFGHTGYSSDNPQGRRLRDVIGLEIGDGTAQITKLVVARNLLGRAAAP</sequence>
<feature type="domain" description="Acyl-CoA oxidase/dehydrogenase middle" evidence="7">
    <location>
        <begin position="123"/>
        <end position="215"/>
    </location>
</feature>
<reference evidence="9 10" key="1">
    <citation type="submission" date="2020-07" db="EMBL/GenBank/DDBJ databases">
        <title>Sequencing the genomes of 1000 actinobacteria strains.</title>
        <authorList>
            <person name="Klenk H.-P."/>
        </authorList>
    </citation>
    <scope>NUCLEOTIDE SEQUENCE [LARGE SCALE GENOMIC DNA]</scope>
    <source>
        <strain evidence="9 10">DSM 26341</strain>
    </source>
</reference>
<dbReference type="InterPro" id="IPR046373">
    <property type="entry name" value="Acyl-CoA_Oxase/DH_mid-dom_sf"/>
</dbReference>
<dbReference type="GO" id="GO:0050660">
    <property type="term" value="F:flavin adenine dinucleotide binding"/>
    <property type="evidence" value="ECO:0007669"/>
    <property type="project" value="InterPro"/>
</dbReference>
<evidence type="ECO:0000256" key="4">
    <source>
        <dbReference type="ARBA" id="ARBA00022827"/>
    </source>
</evidence>
<dbReference type="Gene3D" id="1.10.540.10">
    <property type="entry name" value="Acyl-CoA dehydrogenase/oxidase, N-terminal domain"/>
    <property type="match status" value="1"/>
</dbReference>
<dbReference type="InterPro" id="IPR006091">
    <property type="entry name" value="Acyl-CoA_Oxase/DH_mid-dom"/>
</dbReference>
<evidence type="ECO:0000256" key="2">
    <source>
        <dbReference type="ARBA" id="ARBA00009347"/>
    </source>
</evidence>
<evidence type="ECO:0000259" key="6">
    <source>
        <dbReference type="Pfam" id="PF00441"/>
    </source>
</evidence>
<evidence type="ECO:0000259" key="7">
    <source>
        <dbReference type="Pfam" id="PF02770"/>
    </source>
</evidence>
<evidence type="ECO:0000256" key="1">
    <source>
        <dbReference type="ARBA" id="ARBA00001974"/>
    </source>
</evidence>
<dbReference type="EC" id="1.3.99.-" evidence="9"/>
<accession>A0A7Z0IIB6</accession>
<evidence type="ECO:0000313" key="10">
    <source>
        <dbReference type="Proteomes" id="UP000539111"/>
    </source>
</evidence>
<dbReference type="Gene3D" id="1.20.140.10">
    <property type="entry name" value="Butyryl-CoA Dehydrogenase, subunit A, domain 3"/>
    <property type="match status" value="1"/>
</dbReference>
<dbReference type="Pfam" id="PF02771">
    <property type="entry name" value="Acyl-CoA_dh_N"/>
    <property type="match status" value="1"/>
</dbReference>
<keyword evidence="10" id="KW-1185">Reference proteome</keyword>
<dbReference type="GO" id="GO:0003995">
    <property type="term" value="F:acyl-CoA dehydrogenase activity"/>
    <property type="evidence" value="ECO:0007669"/>
    <property type="project" value="TreeGrafter"/>
</dbReference>
<keyword evidence="4 5" id="KW-0274">FAD</keyword>
<name>A0A7Z0IIB6_9MICO</name>
<comment type="caution">
    <text evidence="9">The sequence shown here is derived from an EMBL/GenBank/DDBJ whole genome shotgun (WGS) entry which is preliminary data.</text>
</comment>
<dbReference type="InterPro" id="IPR009075">
    <property type="entry name" value="AcylCo_DH/oxidase_C"/>
</dbReference>
<evidence type="ECO:0000259" key="8">
    <source>
        <dbReference type="Pfam" id="PF02771"/>
    </source>
</evidence>
<dbReference type="EMBL" id="JACBZP010000001">
    <property type="protein sequence ID" value="NYI68299.1"/>
    <property type="molecule type" value="Genomic_DNA"/>
</dbReference>
<protein>
    <submittedName>
        <fullName evidence="9">Cyclohexanecarboxyl-CoA dehydrogenase</fullName>
        <ecNumber evidence="9">1.3.99.-</ecNumber>
    </submittedName>
</protein>
<dbReference type="AlphaFoldDB" id="A0A7Z0IIB6"/>
<keyword evidence="3 5" id="KW-0285">Flavoprotein</keyword>
<dbReference type="Pfam" id="PF00441">
    <property type="entry name" value="Acyl-CoA_dh_1"/>
    <property type="match status" value="1"/>
</dbReference>
<gene>
    <name evidence="9" type="ORF">BJY26_002605</name>
</gene>
<evidence type="ECO:0000313" key="9">
    <source>
        <dbReference type="EMBL" id="NYI68299.1"/>
    </source>
</evidence>
<comment type="cofactor">
    <cofactor evidence="1 5">
        <name>FAD</name>
        <dbReference type="ChEBI" id="CHEBI:57692"/>
    </cofactor>
</comment>
<keyword evidence="5 9" id="KW-0560">Oxidoreductase</keyword>
<proteinExistence type="inferred from homology"/>
<dbReference type="SUPFAM" id="SSF47203">
    <property type="entry name" value="Acyl-CoA dehydrogenase C-terminal domain-like"/>
    <property type="match status" value="1"/>
</dbReference>
<dbReference type="PIRSF" id="PIRSF016578">
    <property type="entry name" value="HsaA"/>
    <property type="match status" value="1"/>
</dbReference>
<dbReference type="Gene3D" id="2.40.110.10">
    <property type="entry name" value="Butyryl-CoA Dehydrogenase, subunit A, domain 2"/>
    <property type="match status" value="1"/>
</dbReference>
<dbReference type="InterPro" id="IPR037069">
    <property type="entry name" value="AcylCoA_DH/ox_N_sf"/>
</dbReference>
<dbReference type="PANTHER" id="PTHR43884">
    <property type="entry name" value="ACYL-COA DEHYDROGENASE"/>
    <property type="match status" value="1"/>
</dbReference>
<feature type="domain" description="Acyl-CoA dehydrogenase/oxidase N-terminal" evidence="8">
    <location>
        <begin position="9"/>
        <end position="118"/>
    </location>
</feature>
<dbReference type="InterPro" id="IPR009100">
    <property type="entry name" value="AcylCoA_DH/oxidase_NM_dom_sf"/>
</dbReference>
<dbReference type="InterPro" id="IPR036250">
    <property type="entry name" value="AcylCo_DH-like_C"/>
</dbReference>
<dbReference type="Pfam" id="PF02770">
    <property type="entry name" value="Acyl-CoA_dh_M"/>
    <property type="match status" value="1"/>
</dbReference>
<evidence type="ECO:0000256" key="5">
    <source>
        <dbReference type="RuleBase" id="RU362125"/>
    </source>
</evidence>
<dbReference type="SUPFAM" id="SSF56645">
    <property type="entry name" value="Acyl-CoA dehydrogenase NM domain-like"/>
    <property type="match status" value="1"/>
</dbReference>
<organism evidence="9 10">
    <name type="scientific">Spelaeicoccus albus</name>
    <dbReference type="NCBI Taxonomy" id="1280376"/>
    <lineage>
        <taxon>Bacteria</taxon>
        <taxon>Bacillati</taxon>
        <taxon>Actinomycetota</taxon>
        <taxon>Actinomycetes</taxon>
        <taxon>Micrococcales</taxon>
        <taxon>Brevibacteriaceae</taxon>
        <taxon>Spelaeicoccus</taxon>
    </lineage>
</organism>
<dbReference type="PANTHER" id="PTHR43884:SF12">
    <property type="entry name" value="ISOVALERYL-COA DEHYDROGENASE, MITOCHONDRIAL-RELATED"/>
    <property type="match status" value="1"/>
</dbReference>
<dbReference type="InterPro" id="IPR013786">
    <property type="entry name" value="AcylCoA_DH/ox_N"/>
</dbReference>
<comment type="similarity">
    <text evidence="2 5">Belongs to the acyl-CoA dehydrogenase family.</text>
</comment>
<feature type="domain" description="Acyl-CoA dehydrogenase/oxidase C-terminal" evidence="6">
    <location>
        <begin position="228"/>
        <end position="377"/>
    </location>
</feature>
<dbReference type="Proteomes" id="UP000539111">
    <property type="component" value="Unassembled WGS sequence"/>
</dbReference>